<protein>
    <recommendedName>
        <fullName evidence="4">ABM domain-containing protein</fullName>
    </recommendedName>
</protein>
<comment type="caution">
    <text evidence="2">The sequence shown here is derived from an EMBL/GenBank/DDBJ whole genome shotgun (WGS) entry which is preliminary data.</text>
</comment>
<gene>
    <name evidence="2" type="ORF">EAS64_04235</name>
</gene>
<evidence type="ECO:0008006" key="4">
    <source>
        <dbReference type="Google" id="ProtNLM"/>
    </source>
</evidence>
<dbReference type="Proteomes" id="UP000460272">
    <property type="component" value="Unassembled WGS sequence"/>
</dbReference>
<dbReference type="EMBL" id="RPFW01000001">
    <property type="protein sequence ID" value="TVZ06604.1"/>
    <property type="molecule type" value="Genomic_DNA"/>
</dbReference>
<evidence type="ECO:0000313" key="3">
    <source>
        <dbReference type="Proteomes" id="UP000460272"/>
    </source>
</evidence>
<sequence length="269" mass="29392">MLHVEVNRVTGDPHRLNDAISYATTELRPVLEYRAGNLGTLLLTDPGADGMAFQSFWASSGALADTEDAIVAGIREAARLAGGRATREHYAVIVFEHEAPLRGGQGVRVTEMNVDPPKLIHVEDAVAWYGATVVPELADTCGFRAALLYAQWDSGHLISTTVWQDPQTLATSRTTATQGEAAAVSALDGVITASAEYRLAFSSARAALRERSGQAILDLAKLAPHHHQERHPFGTLQGVKRAERQRHAPVRDEPLNSPERWRLYAFRRS</sequence>
<dbReference type="OrthoDB" id="5182530at2"/>
<evidence type="ECO:0000256" key="1">
    <source>
        <dbReference type="SAM" id="MobiDB-lite"/>
    </source>
</evidence>
<dbReference type="AlphaFoldDB" id="A0A6P2C5E9"/>
<evidence type="ECO:0000313" key="2">
    <source>
        <dbReference type="EMBL" id="TVZ06604.1"/>
    </source>
</evidence>
<dbReference type="RefSeq" id="WP_145851357.1">
    <property type="nucleotide sequence ID" value="NZ_RPFW01000001.1"/>
</dbReference>
<feature type="region of interest" description="Disordered" evidence="1">
    <location>
        <begin position="226"/>
        <end position="254"/>
    </location>
</feature>
<keyword evidence="3" id="KW-1185">Reference proteome</keyword>
<reference evidence="2 3" key="1">
    <citation type="submission" date="2018-11" db="EMBL/GenBank/DDBJ databases">
        <title>Trebonia kvetii gen.nov., sp.nov., a novel acidophilic actinobacterium, and proposal of the new actinobacterial family Treboniaceae fam. nov.</title>
        <authorList>
            <person name="Rapoport D."/>
            <person name="Sagova-Mareckova M."/>
            <person name="Sedlacek I."/>
            <person name="Provaznik J."/>
            <person name="Kralova S."/>
            <person name="Pavlinic D."/>
            <person name="Benes V."/>
            <person name="Kopecky J."/>
        </authorList>
    </citation>
    <scope>NUCLEOTIDE SEQUENCE [LARGE SCALE GENOMIC DNA]</scope>
    <source>
        <strain evidence="2 3">15Tr583</strain>
    </source>
</reference>
<feature type="compositionally biased region" description="Basic and acidic residues" evidence="1">
    <location>
        <begin position="240"/>
        <end position="254"/>
    </location>
</feature>
<organism evidence="2 3">
    <name type="scientific">Trebonia kvetii</name>
    <dbReference type="NCBI Taxonomy" id="2480626"/>
    <lineage>
        <taxon>Bacteria</taxon>
        <taxon>Bacillati</taxon>
        <taxon>Actinomycetota</taxon>
        <taxon>Actinomycetes</taxon>
        <taxon>Streptosporangiales</taxon>
        <taxon>Treboniaceae</taxon>
        <taxon>Trebonia</taxon>
    </lineage>
</organism>
<accession>A0A6P2C5E9</accession>
<proteinExistence type="predicted"/>
<name>A0A6P2C5E9_9ACTN</name>